<accession>B3MMY5</accession>
<sequence>MNVPPSAGNGAVAVVAGGGRGIGFTPPAGMVPQFPPPGFAAPPPPELAAAFGVLPSNTEWTEHKAPDGRPYYYNQNTKQSSWEKPEALMTPAELLHNQCPWKEYRSDTGKVYYHNVATKETCWEPPPEYVDMKAKAKAEEAAAAAKAVAAMTSSSLAGMVPHAALASILPAALPAAPRIPTPEIHSPLTPSSNENSSSALDQAMAATLAAIEVPQPNAKKDDKLADSPMVFKDKREAIEAFKELLRDRNVPSNANWDQCVKIISKDPRYAAFKNLNERKQTFNAYKTQKLKDEREESRLKAKKAKEDLEQFLMSSDKMNSQMKYFRCEEVFAGNRTWTVVPEPDRRDIYEDCIFNLAKREKEEARVLKKRNMKVLGELLESMTSINHATTWSEAQVMLLDNSAFKNDVTLLGMDKEDALIVFEEHIRTLEKEEKEERKREKKRMKRQQRKNRDSFRALLDSLHEEGKLTSMSLWVELYPIISADLRFSAMLGQSGSTPLDLFKFYVENLKARFHDEKKIIREILKEKSFVVQAKTSFEDFATIVCEDKRSASLDAGNVKLTYNSLLEKAEAIEKERMKEEVRRLRKLENEIKNEWLEANVSVAEPYESAKKLVEHLEAFAVYEKEIGVEKIWEDFIKESEDACSHHHSRSRKSKKNKKHKKRVRSTSRSDIENELEVEKSKRRRSKSRSHSLSSIGSIESEKLMKKKKKRKNKLRSSSCESELVGNQSPGTQALLQNDPNSHSPAKKKKKEKRAKKDKDGKRHNRHNRSTTPLSPTQSIDSAGSRNEEMALSDGELESKRAALLAQLSEQLDE</sequence>
<dbReference type="PROSITE" id="PS01159">
    <property type="entry name" value="WW_DOMAIN_1"/>
    <property type="match status" value="2"/>
</dbReference>
<dbReference type="GO" id="GO:0071004">
    <property type="term" value="C:U2-type prespliceosome"/>
    <property type="evidence" value="ECO:0007669"/>
    <property type="project" value="TreeGrafter"/>
</dbReference>
<dbReference type="SMR" id="B3MMY5"/>
<feature type="compositionally biased region" description="Polar residues" evidence="3">
    <location>
        <begin position="769"/>
        <end position="784"/>
    </location>
</feature>
<dbReference type="PROSITE" id="PS51676">
    <property type="entry name" value="FF"/>
    <property type="match status" value="2"/>
</dbReference>
<dbReference type="Proteomes" id="UP000007801">
    <property type="component" value="Unassembled WGS sequence"/>
</dbReference>
<feature type="domain" description="FF" evidence="5">
    <location>
        <begin position="448"/>
        <end position="508"/>
    </location>
</feature>
<evidence type="ECO:0000313" key="6">
    <source>
        <dbReference type="EMBL" id="EDV31010.1"/>
    </source>
</evidence>
<dbReference type="Gene3D" id="2.20.70.10">
    <property type="match status" value="2"/>
</dbReference>
<evidence type="ECO:0000256" key="3">
    <source>
        <dbReference type="SAM" id="MobiDB-lite"/>
    </source>
</evidence>
<dbReference type="FunFam" id="1.10.10.440:FF:000037">
    <property type="entry name" value="Pre-mRNA-processing factor 40"/>
    <property type="match status" value="1"/>
</dbReference>
<name>B3MMY5_DROAN</name>
<dbReference type="HOGENOM" id="CLU_005825_0_1_1"/>
<dbReference type="GO" id="GO:0005685">
    <property type="term" value="C:U1 snRNP"/>
    <property type="evidence" value="ECO:0007669"/>
    <property type="project" value="TreeGrafter"/>
</dbReference>
<dbReference type="STRING" id="7217.B3MMY5"/>
<feature type="compositionally biased region" description="Basic residues" evidence="3">
    <location>
        <begin position="744"/>
        <end position="753"/>
    </location>
</feature>
<keyword evidence="2" id="KW-0175">Coiled coil</keyword>
<dbReference type="InterPro" id="IPR036517">
    <property type="entry name" value="FF_domain_sf"/>
</dbReference>
<feature type="compositionally biased region" description="Basic residues" evidence="3">
    <location>
        <begin position="704"/>
        <end position="714"/>
    </location>
</feature>
<feature type="region of interest" description="Disordered" evidence="3">
    <location>
        <begin position="642"/>
        <end position="795"/>
    </location>
</feature>
<dbReference type="PANTHER" id="PTHR11864:SF0">
    <property type="entry name" value="PRP40 PRE-MRNA PROCESSING FACTOR 40 HOMOLOG A (YEAST)"/>
    <property type="match status" value="1"/>
</dbReference>
<evidence type="ECO:0000256" key="1">
    <source>
        <dbReference type="ARBA" id="ARBA00022737"/>
    </source>
</evidence>
<dbReference type="SMART" id="SM00456">
    <property type="entry name" value="WW"/>
    <property type="match status" value="2"/>
</dbReference>
<dbReference type="FunCoup" id="B3MMY5">
    <property type="interactions" value="2583"/>
</dbReference>
<feature type="compositionally biased region" description="Basic residues" evidence="3">
    <location>
        <begin position="680"/>
        <end position="689"/>
    </location>
</feature>
<dbReference type="SUPFAM" id="SSF51045">
    <property type="entry name" value="WW domain"/>
    <property type="match status" value="2"/>
</dbReference>
<dbReference type="KEGG" id="dan:6497954"/>
<keyword evidence="7" id="KW-1185">Reference proteome</keyword>
<dbReference type="CDD" id="cd00201">
    <property type="entry name" value="WW"/>
    <property type="match status" value="2"/>
</dbReference>
<dbReference type="Pfam" id="PF25432">
    <property type="entry name" value="FF_PRPF40A"/>
    <property type="match status" value="1"/>
</dbReference>
<feature type="domain" description="WW" evidence="4">
    <location>
        <begin position="54"/>
        <end position="87"/>
    </location>
</feature>
<dbReference type="InParanoid" id="B3MMY5"/>
<dbReference type="Gene3D" id="1.10.10.440">
    <property type="entry name" value="FF domain"/>
    <property type="match status" value="4"/>
</dbReference>
<keyword evidence="1" id="KW-0677">Repeat</keyword>
<feature type="domain" description="WW" evidence="4">
    <location>
        <begin position="100"/>
        <end position="128"/>
    </location>
</feature>
<organism evidence="6 7">
    <name type="scientific">Drosophila ananassae</name>
    <name type="common">Fruit fly</name>
    <dbReference type="NCBI Taxonomy" id="7217"/>
    <lineage>
        <taxon>Eukaryota</taxon>
        <taxon>Metazoa</taxon>
        <taxon>Ecdysozoa</taxon>
        <taxon>Arthropoda</taxon>
        <taxon>Hexapoda</taxon>
        <taxon>Insecta</taxon>
        <taxon>Pterygota</taxon>
        <taxon>Neoptera</taxon>
        <taxon>Endopterygota</taxon>
        <taxon>Diptera</taxon>
        <taxon>Brachycera</taxon>
        <taxon>Muscomorpha</taxon>
        <taxon>Ephydroidea</taxon>
        <taxon>Drosophilidae</taxon>
        <taxon>Drosophila</taxon>
        <taxon>Sophophora</taxon>
    </lineage>
</organism>
<evidence type="ECO:0008006" key="8">
    <source>
        <dbReference type="Google" id="ProtNLM"/>
    </source>
</evidence>
<reference evidence="6 7" key="1">
    <citation type="journal article" date="2007" name="Nature">
        <title>Evolution of genes and genomes on the Drosophila phylogeny.</title>
        <authorList>
            <consortium name="Drosophila 12 Genomes Consortium"/>
            <person name="Clark A.G."/>
            <person name="Eisen M.B."/>
            <person name="Smith D.R."/>
            <person name="Bergman C.M."/>
            <person name="Oliver B."/>
            <person name="Markow T.A."/>
            <person name="Kaufman T.C."/>
            <person name="Kellis M."/>
            <person name="Gelbart W."/>
            <person name="Iyer V.N."/>
            <person name="Pollard D.A."/>
            <person name="Sackton T.B."/>
            <person name="Larracuente A.M."/>
            <person name="Singh N.D."/>
            <person name="Abad J.P."/>
            <person name="Abt D.N."/>
            <person name="Adryan B."/>
            <person name="Aguade M."/>
            <person name="Akashi H."/>
            <person name="Anderson W.W."/>
            <person name="Aquadro C.F."/>
            <person name="Ardell D.H."/>
            <person name="Arguello R."/>
            <person name="Artieri C.G."/>
            <person name="Barbash D.A."/>
            <person name="Barker D."/>
            <person name="Barsanti P."/>
            <person name="Batterham P."/>
            <person name="Batzoglou S."/>
            <person name="Begun D."/>
            <person name="Bhutkar A."/>
            <person name="Blanco E."/>
            <person name="Bosak S.A."/>
            <person name="Bradley R.K."/>
            <person name="Brand A.D."/>
            <person name="Brent M.R."/>
            <person name="Brooks A.N."/>
            <person name="Brown R.H."/>
            <person name="Butlin R.K."/>
            <person name="Caggese C."/>
            <person name="Calvi B.R."/>
            <person name="Bernardo de Carvalho A."/>
            <person name="Caspi A."/>
            <person name="Castrezana S."/>
            <person name="Celniker S.E."/>
            <person name="Chang J.L."/>
            <person name="Chapple C."/>
            <person name="Chatterji S."/>
            <person name="Chinwalla A."/>
            <person name="Civetta A."/>
            <person name="Clifton S.W."/>
            <person name="Comeron J.M."/>
            <person name="Costello J.C."/>
            <person name="Coyne J.A."/>
            <person name="Daub J."/>
            <person name="David R.G."/>
            <person name="Delcher A.L."/>
            <person name="Delehaunty K."/>
            <person name="Do C.B."/>
            <person name="Ebling H."/>
            <person name="Edwards K."/>
            <person name="Eickbush T."/>
            <person name="Evans J.D."/>
            <person name="Filipski A."/>
            <person name="Findeiss S."/>
            <person name="Freyhult E."/>
            <person name="Fulton L."/>
            <person name="Fulton R."/>
            <person name="Garcia A.C."/>
            <person name="Gardiner A."/>
            <person name="Garfield D.A."/>
            <person name="Garvin B.E."/>
            <person name="Gibson G."/>
            <person name="Gilbert D."/>
            <person name="Gnerre S."/>
            <person name="Godfrey J."/>
            <person name="Good R."/>
            <person name="Gotea V."/>
            <person name="Gravely B."/>
            <person name="Greenberg A.J."/>
            <person name="Griffiths-Jones S."/>
            <person name="Gross S."/>
            <person name="Guigo R."/>
            <person name="Gustafson E.A."/>
            <person name="Haerty W."/>
            <person name="Hahn M.W."/>
            <person name="Halligan D.L."/>
            <person name="Halpern A.L."/>
            <person name="Halter G.M."/>
            <person name="Han M.V."/>
            <person name="Heger A."/>
            <person name="Hillier L."/>
            <person name="Hinrichs A.S."/>
            <person name="Holmes I."/>
            <person name="Hoskins R.A."/>
            <person name="Hubisz M.J."/>
            <person name="Hultmark D."/>
            <person name="Huntley M.A."/>
            <person name="Jaffe D.B."/>
            <person name="Jagadeeshan S."/>
            <person name="Jeck W.R."/>
            <person name="Johnson J."/>
            <person name="Jones C.D."/>
            <person name="Jordan W.C."/>
            <person name="Karpen G.H."/>
            <person name="Kataoka E."/>
            <person name="Keightley P.D."/>
            <person name="Kheradpour P."/>
            <person name="Kirkness E.F."/>
            <person name="Koerich L.B."/>
            <person name="Kristiansen K."/>
            <person name="Kudrna D."/>
            <person name="Kulathinal R.J."/>
            <person name="Kumar S."/>
            <person name="Kwok R."/>
            <person name="Lander E."/>
            <person name="Langley C.H."/>
            <person name="Lapoint R."/>
            <person name="Lazzaro B.P."/>
            <person name="Lee S.J."/>
            <person name="Levesque L."/>
            <person name="Li R."/>
            <person name="Lin C.F."/>
            <person name="Lin M.F."/>
            <person name="Lindblad-Toh K."/>
            <person name="Llopart A."/>
            <person name="Long M."/>
            <person name="Low L."/>
            <person name="Lozovsky E."/>
            <person name="Lu J."/>
            <person name="Luo M."/>
            <person name="Machado C.A."/>
            <person name="Makalowski W."/>
            <person name="Marzo M."/>
            <person name="Matsuda M."/>
            <person name="Matzkin L."/>
            <person name="McAllister B."/>
            <person name="McBride C.S."/>
            <person name="McKernan B."/>
            <person name="McKernan K."/>
            <person name="Mendez-Lago M."/>
            <person name="Minx P."/>
            <person name="Mollenhauer M.U."/>
            <person name="Montooth K."/>
            <person name="Mount S.M."/>
            <person name="Mu X."/>
            <person name="Myers E."/>
            <person name="Negre B."/>
            <person name="Newfeld S."/>
            <person name="Nielsen R."/>
            <person name="Noor M.A."/>
            <person name="O'Grady P."/>
            <person name="Pachter L."/>
            <person name="Papaceit M."/>
            <person name="Parisi M.J."/>
            <person name="Parisi M."/>
            <person name="Parts L."/>
            <person name="Pedersen J.S."/>
            <person name="Pesole G."/>
            <person name="Phillippy A.M."/>
            <person name="Ponting C.P."/>
            <person name="Pop M."/>
            <person name="Porcelli D."/>
            <person name="Powell J.R."/>
            <person name="Prohaska S."/>
            <person name="Pruitt K."/>
            <person name="Puig M."/>
            <person name="Quesneville H."/>
            <person name="Ram K.R."/>
            <person name="Rand D."/>
            <person name="Rasmussen M.D."/>
            <person name="Reed L.K."/>
            <person name="Reenan R."/>
            <person name="Reily A."/>
            <person name="Remington K.A."/>
            <person name="Rieger T.T."/>
            <person name="Ritchie M.G."/>
            <person name="Robin C."/>
            <person name="Rogers Y.H."/>
            <person name="Rohde C."/>
            <person name="Rozas J."/>
            <person name="Rubenfield M.J."/>
            <person name="Ruiz A."/>
            <person name="Russo S."/>
            <person name="Salzberg S.L."/>
            <person name="Sanchez-Gracia A."/>
            <person name="Saranga D.J."/>
            <person name="Sato H."/>
            <person name="Schaeffer S.W."/>
            <person name="Schatz M.C."/>
            <person name="Schlenke T."/>
            <person name="Schwartz R."/>
            <person name="Segarra C."/>
            <person name="Singh R.S."/>
            <person name="Sirot L."/>
            <person name="Sirota M."/>
            <person name="Sisneros N.B."/>
            <person name="Smith C.D."/>
            <person name="Smith T.F."/>
            <person name="Spieth J."/>
            <person name="Stage D.E."/>
            <person name="Stark A."/>
            <person name="Stephan W."/>
            <person name="Strausberg R.L."/>
            <person name="Strempel S."/>
            <person name="Sturgill D."/>
            <person name="Sutton G."/>
            <person name="Sutton G.G."/>
            <person name="Tao W."/>
            <person name="Teichmann S."/>
            <person name="Tobari Y.N."/>
            <person name="Tomimura Y."/>
            <person name="Tsolas J.M."/>
            <person name="Valente V.L."/>
            <person name="Venter E."/>
            <person name="Venter J.C."/>
            <person name="Vicario S."/>
            <person name="Vieira F.G."/>
            <person name="Vilella A.J."/>
            <person name="Villasante A."/>
            <person name="Walenz B."/>
            <person name="Wang J."/>
            <person name="Wasserman M."/>
            <person name="Watts T."/>
            <person name="Wilson D."/>
            <person name="Wilson R.K."/>
            <person name="Wing R.A."/>
            <person name="Wolfner M.F."/>
            <person name="Wong A."/>
            <person name="Wong G.K."/>
            <person name="Wu C.I."/>
            <person name="Wu G."/>
            <person name="Yamamoto D."/>
            <person name="Yang H.P."/>
            <person name="Yang S.P."/>
            <person name="Yorke J.A."/>
            <person name="Yoshida K."/>
            <person name="Zdobnov E."/>
            <person name="Zhang P."/>
            <person name="Zhang Y."/>
            <person name="Zimin A.V."/>
            <person name="Baldwin J."/>
            <person name="Abdouelleil A."/>
            <person name="Abdulkadir J."/>
            <person name="Abebe A."/>
            <person name="Abera B."/>
            <person name="Abreu J."/>
            <person name="Acer S.C."/>
            <person name="Aftuck L."/>
            <person name="Alexander A."/>
            <person name="An P."/>
            <person name="Anderson E."/>
            <person name="Anderson S."/>
            <person name="Arachi H."/>
            <person name="Azer M."/>
            <person name="Bachantsang P."/>
            <person name="Barry A."/>
            <person name="Bayul T."/>
            <person name="Berlin A."/>
            <person name="Bessette D."/>
            <person name="Bloom T."/>
            <person name="Blye J."/>
            <person name="Boguslavskiy L."/>
            <person name="Bonnet C."/>
            <person name="Boukhgalter B."/>
            <person name="Bourzgui I."/>
            <person name="Brown A."/>
            <person name="Cahill P."/>
            <person name="Channer S."/>
            <person name="Cheshatsang Y."/>
            <person name="Chuda L."/>
            <person name="Citroen M."/>
            <person name="Collymore A."/>
            <person name="Cooke P."/>
            <person name="Costello M."/>
            <person name="D'Aco K."/>
            <person name="Daza R."/>
            <person name="De Haan G."/>
            <person name="DeGray S."/>
            <person name="DeMaso C."/>
            <person name="Dhargay N."/>
            <person name="Dooley K."/>
            <person name="Dooley E."/>
            <person name="Doricent M."/>
            <person name="Dorje P."/>
            <person name="Dorjee K."/>
            <person name="Dupes A."/>
            <person name="Elong R."/>
            <person name="Falk J."/>
            <person name="Farina A."/>
            <person name="Faro S."/>
            <person name="Ferguson D."/>
            <person name="Fisher S."/>
            <person name="Foley C.D."/>
            <person name="Franke A."/>
            <person name="Friedrich D."/>
            <person name="Gadbois L."/>
            <person name="Gearin G."/>
            <person name="Gearin C.R."/>
            <person name="Giannoukos G."/>
            <person name="Goode T."/>
            <person name="Graham J."/>
            <person name="Grandbois E."/>
            <person name="Grewal S."/>
            <person name="Gyaltsen K."/>
            <person name="Hafez N."/>
            <person name="Hagos B."/>
            <person name="Hall J."/>
            <person name="Henson C."/>
            <person name="Hollinger A."/>
            <person name="Honan T."/>
            <person name="Huard M.D."/>
            <person name="Hughes L."/>
            <person name="Hurhula B."/>
            <person name="Husby M.E."/>
            <person name="Kamat A."/>
            <person name="Kanga B."/>
            <person name="Kashin S."/>
            <person name="Khazanovich D."/>
            <person name="Kisner P."/>
            <person name="Lance K."/>
            <person name="Lara M."/>
            <person name="Lee W."/>
            <person name="Lennon N."/>
            <person name="Letendre F."/>
            <person name="LeVine R."/>
            <person name="Lipovsky A."/>
            <person name="Liu X."/>
            <person name="Liu J."/>
            <person name="Liu S."/>
            <person name="Lokyitsang T."/>
            <person name="Lokyitsang Y."/>
            <person name="Lubonja R."/>
            <person name="Lui A."/>
            <person name="MacDonald P."/>
            <person name="Magnisalis V."/>
            <person name="Maru K."/>
            <person name="Matthews C."/>
            <person name="McCusker W."/>
            <person name="McDonough S."/>
            <person name="Mehta T."/>
            <person name="Meldrim J."/>
            <person name="Meneus L."/>
            <person name="Mihai O."/>
            <person name="Mihalev A."/>
            <person name="Mihova T."/>
            <person name="Mittelman R."/>
            <person name="Mlenga V."/>
            <person name="Montmayeur A."/>
            <person name="Mulrain L."/>
            <person name="Navidi A."/>
            <person name="Naylor J."/>
            <person name="Negash T."/>
            <person name="Nguyen T."/>
            <person name="Nguyen N."/>
            <person name="Nicol R."/>
            <person name="Norbu C."/>
            <person name="Norbu N."/>
            <person name="Novod N."/>
            <person name="O'Neill B."/>
            <person name="Osman S."/>
            <person name="Markiewicz E."/>
            <person name="Oyono O.L."/>
            <person name="Patti C."/>
            <person name="Phunkhang P."/>
            <person name="Pierre F."/>
            <person name="Priest M."/>
            <person name="Raghuraman S."/>
            <person name="Rege F."/>
            <person name="Reyes R."/>
            <person name="Rise C."/>
            <person name="Rogov P."/>
            <person name="Ross K."/>
            <person name="Ryan E."/>
            <person name="Settipalli S."/>
            <person name="Shea T."/>
            <person name="Sherpa N."/>
            <person name="Shi L."/>
            <person name="Shih D."/>
            <person name="Sparrow T."/>
            <person name="Spaulding J."/>
            <person name="Stalker J."/>
            <person name="Stange-Thomann N."/>
            <person name="Stavropoulos S."/>
            <person name="Stone C."/>
            <person name="Strader C."/>
            <person name="Tesfaye S."/>
            <person name="Thomson T."/>
            <person name="Thoulutsang Y."/>
            <person name="Thoulutsang D."/>
            <person name="Topham K."/>
            <person name="Topping I."/>
            <person name="Tsamla T."/>
            <person name="Vassiliev H."/>
            <person name="Vo A."/>
            <person name="Wangchuk T."/>
            <person name="Wangdi T."/>
            <person name="Weiand M."/>
            <person name="Wilkinson J."/>
            <person name="Wilson A."/>
            <person name="Yadav S."/>
            <person name="Young G."/>
            <person name="Yu Q."/>
            <person name="Zembek L."/>
            <person name="Zhong D."/>
            <person name="Zimmer A."/>
            <person name="Zwirko Z."/>
            <person name="Jaffe D.B."/>
            <person name="Alvarez P."/>
            <person name="Brockman W."/>
            <person name="Butler J."/>
            <person name="Chin C."/>
            <person name="Gnerre S."/>
            <person name="Grabherr M."/>
            <person name="Kleber M."/>
            <person name="Mauceli E."/>
            <person name="MacCallum I."/>
        </authorList>
    </citation>
    <scope>NUCLEOTIDE SEQUENCE [LARGE SCALE GENOMIC DNA]</scope>
    <source>
        <strain evidence="7">Tucson 14024-0371.13</strain>
    </source>
</reference>
<dbReference type="Pfam" id="PF01846">
    <property type="entry name" value="FF"/>
    <property type="match status" value="2"/>
</dbReference>
<feature type="domain" description="FF" evidence="5">
    <location>
        <begin position="234"/>
        <end position="288"/>
    </location>
</feature>
<evidence type="ECO:0000259" key="4">
    <source>
        <dbReference type="PROSITE" id="PS50020"/>
    </source>
</evidence>
<feature type="compositionally biased region" description="Basic residues" evidence="3">
    <location>
        <begin position="645"/>
        <end position="665"/>
    </location>
</feature>
<feature type="coiled-coil region" evidence="2">
    <location>
        <begin position="562"/>
        <end position="594"/>
    </location>
</feature>
<feature type="compositionally biased region" description="Basic and acidic residues" evidence="3">
    <location>
        <begin position="667"/>
        <end position="679"/>
    </location>
</feature>
<dbReference type="EMBL" id="CH902620">
    <property type="protein sequence ID" value="EDV31010.1"/>
    <property type="molecule type" value="Genomic_DNA"/>
</dbReference>
<dbReference type="InterPro" id="IPR002713">
    <property type="entry name" value="FF_domain"/>
</dbReference>
<dbReference type="InterPro" id="IPR001202">
    <property type="entry name" value="WW_dom"/>
</dbReference>
<dbReference type="Pfam" id="PF00397">
    <property type="entry name" value="WW"/>
    <property type="match status" value="2"/>
</dbReference>
<dbReference type="FunFam" id="2.20.70.10:FF:000101">
    <property type="entry name" value="Pre-mRNA-processing factor 40"/>
    <property type="match status" value="1"/>
</dbReference>
<evidence type="ECO:0000259" key="5">
    <source>
        <dbReference type="PROSITE" id="PS51676"/>
    </source>
</evidence>
<dbReference type="SUPFAM" id="SSF81698">
    <property type="entry name" value="FF domain"/>
    <property type="match status" value="4"/>
</dbReference>
<dbReference type="SMART" id="SM00441">
    <property type="entry name" value="FF"/>
    <property type="match status" value="3"/>
</dbReference>
<proteinExistence type="predicted"/>
<dbReference type="PhylomeDB" id="B3MMY5"/>
<dbReference type="InterPro" id="IPR036020">
    <property type="entry name" value="WW_dom_sf"/>
</dbReference>
<feature type="compositionally biased region" description="Polar residues" evidence="3">
    <location>
        <begin position="724"/>
        <end position="743"/>
    </location>
</feature>
<dbReference type="OrthoDB" id="187617at2759"/>
<dbReference type="AlphaFoldDB" id="B3MMY5"/>
<gene>
    <name evidence="6" type="primary">Dana\GF15141</name>
    <name evidence="6" type="synonym">dana_GLEANR_15908</name>
    <name evidence="6" type="ORF">GF15141</name>
</gene>
<dbReference type="GO" id="GO:0045292">
    <property type="term" value="P:mRNA cis splicing, via spliceosome"/>
    <property type="evidence" value="ECO:0007669"/>
    <property type="project" value="InterPro"/>
</dbReference>
<dbReference type="PROSITE" id="PS50020">
    <property type="entry name" value="WW_DOMAIN_2"/>
    <property type="match status" value="2"/>
</dbReference>
<dbReference type="InterPro" id="IPR039726">
    <property type="entry name" value="Prp40-like"/>
</dbReference>
<dbReference type="FunFam" id="1.10.10.440:FF:000002">
    <property type="entry name" value="pre-mRNA-processing factor 40 homolog A isoform X1"/>
    <property type="match status" value="1"/>
</dbReference>
<dbReference type="OMA" id="RDEIFQD"/>
<protein>
    <recommendedName>
        <fullName evidence="8">Pre-mRNA-processing factor 40 homolog A</fullName>
    </recommendedName>
</protein>
<dbReference type="PANTHER" id="PTHR11864">
    <property type="entry name" value="PRE-MRNA-PROCESSING PROTEIN PRP40"/>
    <property type="match status" value="1"/>
</dbReference>
<dbReference type="FunFam" id="1.10.10.440:FF:000003">
    <property type="entry name" value="Pre-mRNA processing factor 40 homolog A"/>
    <property type="match status" value="1"/>
</dbReference>
<dbReference type="eggNOG" id="KOG0152">
    <property type="taxonomic scope" value="Eukaryota"/>
</dbReference>
<evidence type="ECO:0000256" key="2">
    <source>
        <dbReference type="SAM" id="Coils"/>
    </source>
</evidence>
<dbReference type="GO" id="GO:0003723">
    <property type="term" value="F:RNA binding"/>
    <property type="evidence" value="ECO:0007669"/>
    <property type="project" value="TreeGrafter"/>
</dbReference>
<evidence type="ECO:0000313" key="7">
    <source>
        <dbReference type="Proteomes" id="UP000007801"/>
    </source>
</evidence>